<evidence type="ECO:0000256" key="5">
    <source>
        <dbReference type="ARBA" id="ARBA00022741"/>
    </source>
</evidence>
<evidence type="ECO:0000256" key="7">
    <source>
        <dbReference type="ARBA" id="ARBA00022840"/>
    </source>
</evidence>
<dbReference type="GO" id="GO:0047940">
    <property type="term" value="F:glucuronokinase activity"/>
    <property type="evidence" value="ECO:0007669"/>
    <property type="project" value="UniProtKB-EC"/>
</dbReference>
<dbReference type="EC" id="2.7.1.43" evidence="14"/>
<evidence type="ECO:0000313" key="18">
    <source>
        <dbReference type="Proteomes" id="UP001605036"/>
    </source>
</evidence>
<keyword evidence="6" id="KW-0418">Kinase</keyword>
<feature type="domain" description="GHMP kinase C-terminal" evidence="16">
    <location>
        <begin position="260"/>
        <end position="329"/>
    </location>
</feature>
<keyword evidence="8" id="KW-0460">Magnesium</keyword>
<dbReference type="InterPro" id="IPR020568">
    <property type="entry name" value="Ribosomal_Su5_D2-typ_SF"/>
</dbReference>
<evidence type="ECO:0000256" key="6">
    <source>
        <dbReference type="ARBA" id="ARBA00022777"/>
    </source>
</evidence>
<comment type="cofactor">
    <cofactor evidence="2">
        <name>Mg(2+)</name>
        <dbReference type="ChEBI" id="CHEBI:18420"/>
    </cofactor>
</comment>
<dbReference type="Pfam" id="PF00288">
    <property type="entry name" value="GHMP_kinases_N"/>
    <property type="match status" value="1"/>
</dbReference>
<evidence type="ECO:0000256" key="9">
    <source>
        <dbReference type="ARBA" id="ARBA00023211"/>
    </source>
</evidence>
<dbReference type="EMBL" id="JBHFFA010000002">
    <property type="protein sequence ID" value="KAL2643109.1"/>
    <property type="molecule type" value="Genomic_DNA"/>
</dbReference>
<comment type="function">
    <text evidence="13">Sugar-1-kinase with a strict substrate specificity for D-glucuronic acid and ATP. Involved in the biosynthesis of UDP-glucuronic acid (UDP-GlcA), providing nucleotide sugars for cell-wall polymers. May be also involved in a salvage pathway for glucuronic acid.</text>
</comment>
<gene>
    <name evidence="17" type="ORF">R1flu_010696</name>
</gene>
<evidence type="ECO:0000256" key="11">
    <source>
        <dbReference type="ARBA" id="ARBA00038121"/>
    </source>
</evidence>
<dbReference type="Proteomes" id="UP001605036">
    <property type="component" value="Unassembled WGS sequence"/>
</dbReference>
<evidence type="ECO:0000256" key="10">
    <source>
        <dbReference type="ARBA" id="ARBA00023277"/>
    </source>
</evidence>
<dbReference type="InterPro" id="IPR006204">
    <property type="entry name" value="GHMP_kinase_N_dom"/>
</dbReference>
<keyword evidence="9" id="KW-0464">Manganese</keyword>
<comment type="caution">
    <text evidence="17">The sequence shown here is derived from an EMBL/GenBank/DDBJ whole genome shotgun (WGS) entry which is preliminary data.</text>
</comment>
<evidence type="ECO:0000259" key="15">
    <source>
        <dbReference type="Pfam" id="PF00288"/>
    </source>
</evidence>
<dbReference type="GO" id="GO:0046872">
    <property type="term" value="F:metal ion binding"/>
    <property type="evidence" value="ECO:0007669"/>
    <property type="project" value="UniProtKB-KW"/>
</dbReference>
<evidence type="ECO:0000256" key="1">
    <source>
        <dbReference type="ARBA" id="ARBA00001936"/>
    </source>
</evidence>
<evidence type="ECO:0000256" key="2">
    <source>
        <dbReference type="ARBA" id="ARBA00001946"/>
    </source>
</evidence>
<dbReference type="FunFam" id="3.30.230.120:FF:000003">
    <property type="entry name" value="Probable glucuronokinase 2"/>
    <property type="match status" value="1"/>
</dbReference>
<dbReference type="Gene3D" id="3.30.230.120">
    <property type="match status" value="1"/>
</dbReference>
<dbReference type="InterPro" id="IPR053034">
    <property type="entry name" value="Glucuronokinase-like"/>
</dbReference>
<feature type="domain" description="GHMP kinase N-terminal" evidence="15">
    <location>
        <begin position="109"/>
        <end position="184"/>
    </location>
</feature>
<evidence type="ECO:0000256" key="14">
    <source>
        <dbReference type="ARBA" id="ARBA00066368"/>
    </source>
</evidence>
<dbReference type="GO" id="GO:0005524">
    <property type="term" value="F:ATP binding"/>
    <property type="evidence" value="ECO:0007669"/>
    <property type="project" value="UniProtKB-KW"/>
</dbReference>
<evidence type="ECO:0000259" key="16">
    <source>
        <dbReference type="Pfam" id="PF08544"/>
    </source>
</evidence>
<organism evidence="17 18">
    <name type="scientific">Riccia fluitans</name>
    <dbReference type="NCBI Taxonomy" id="41844"/>
    <lineage>
        <taxon>Eukaryota</taxon>
        <taxon>Viridiplantae</taxon>
        <taxon>Streptophyta</taxon>
        <taxon>Embryophyta</taxon>
        <taxon>Marchantiophyta</taxon>
        <taxon>Marchantiopsida</taxon>
        <taxon>Marchantiidae</taxon>
        <taxon>Marchantiales</taxon>
        <taxon>Ricciaceae</taxon>
        <taxon>Riccia</taxon>
    </lineage>
</organism>
<dbReference type="InterPro" id="IPR013750">
    <property type="entry name" value="GHMP_kinase_C_dom"/>
</dbReference>
<reference evidence="17 18" key="1">
    <citation type="submission" date="2024-09" db="EMBL/GenBank/DDBJ databases">
        <title>Chromosome-scale assembly of Riccia fluitans.</title>
        <authorList>
            <person name="Paukszto L."/>
            <person name="Sawicki J."/>
            <person name="Karawczyk K."/>
            <person name="Piernik-Szablinska J."/>
            <person name="Szczecinska M."/>
            <person name="Mazdziarz M."/>
        </authorList>
    </citation>
    <scope>NUCLEOTIDE SEQUENCE [LARGE SCALE GENOMIC DNA]</scope>
    <source>
        <strain evidence="17">Rf_01</strain>
        <tissue evidence="17">Aerial parts of the thallus</tissue>
    </source>
</reference>
<comment type="catalytic activity">
    <reaction evidence="12">
        <text>D-glucuronate + ATP = 1-phospho-alpha-D-glucuronate + ADP + H(+)</text>
        <dbReference type="Rhea" id="RHEA:17005"/>
        <dbReference type="ChEBI" id="CHEBI:15378"/>
        <dbReference type="ChEBI" id="CHEBI:30616"/>
        <dbReference type="ChEBI" id="CHEBI:57897"/>
        <dbReference type="ChEBI" id="CHEBI:58720"/>
        <dbReference type="ChEBI" id="CHEBI:456216"/>
        <dbReference type="EC" id="2.7.1.43"/>
    </reaction>
</comment>
<dbReference type="InterPro" id="IPR036554">
    <property type="entry name" value="GHMP_kinase_C_sf"/>
</dbReference>
<dbReference type="SUPFAM" id="SSF55060">
    <property type="entry name" value="GHMP Kinase, C-terminal domain"/>
    <property type="match status" value="1"/>
</dbReference>
<comment type="similarity">
    <text evidence="11">Belongs to the GHMP kinase family.</text>
</comment>
<comment type="cofactor">
    <cofactor evidence="1">
        <name>Mn(2+)</name>
        <dbReference type="ChEBI" id="CHEBI:29035"/>
    </cofactor>
</comment>
<dbReference type="SUPFAM" id="SSF54211">
    <property type="entry name" value="Ribosomal protein S5 domain 2-like"/>
    <property type="match status" value="1"/>
</dbReference>
<keyword evidence="5" id="KW-0547">Nucleotide-binding</keyword>
<evidence type="ECO:0000313" key="17">
    <source>
        <dbReference type="EMBL" id="KAL2643109.1"/>
    </source>
</evidence>
<proteinExistence type="inferred from homology"/>
<evidence type="ECO:0000256" key="3">
    <source>
        <dbReference type="ARBA" id="ARBA00022679"/>
    </source>
</evidence>
<protein>
    <recommendedName>
        <fullName evidence="14">glucuronokinase</fullName>
        <ecNumber evidence="14">2.7.1.43</ecNumber>
    </recommendedName>
</protein>
<accession>A0ABD1Z5Q0</accession>
<evidence type="ECO:0000256" key="13">
    <source>
        <dbReference type="ARBA" id="ARBA00057745"/>
    </source>
</evidence>
<dbReference type="AlphaFoldDB" id="A0ABD1Z5Q0"/>
<keyword evidence="7" id="KW-0067">ATP-binding</keyword>
<keyword evidence="3" id="KW-0808">Transferase</keyword>
<dbReference type="PANTHER" id="PTHR38710:SF1">
    <property type="entry name" value="WITH PUTATIVE URIDYL PYROPHOSPHORYLASE-RELATED"/>
    <property type="match status" value="1"/>
</dbReference>
<keyword evidence="18" id="KW-1185">Reference proteome</keyword>
<name>A0ABD1Z5Q0_9MARC</name>
<keyword evidence="10" id="KW-0119">Carbohydrate metabolism</keyword>
<evidence type="ECO:0000256" key="8">
    <source>
        <dbReference type="ARBA" id="ARBA00022842"/>
    </source>
</evidence>
<evidence type="ECO:0000256" key="12">
    <source>
        <dbReference type="ARBA" id="ARBA00051570"/>
    </source>
</evidence>
<dbReference type="PANTHER" id="PTHR38710">
    <property type="entry name" value="WITH PUTATIVE URIDYL PYROPHOSPHORYLASE-RELATED"/>
    <property type="match status" value="1"/>
</dbReference>
<dbReference type="Pfam" id="PF08544">
    <property type="entry name" value="GHMP_kinases_C"/>
    <property type="match status" value="1"/>
</dbReference>
<evidence type="ECO:0000256" key="4">
    <source>
        <dbReference type="ARBA" id="ARBA00022723"/>
    </source>
</evidence>
<sequence length="354" mass="38982">MGKEDHRRIEHRAYARVGFLGNPSDAYFGKTISFSLANVHATVSLEPSSTIRFLPHPVHDPGEFGSLQDMAERLRGEGYYGGLRLLMATCKVFHDFYSPGVAGEGISLHDRGFTLSYDTNIPRQSGLSGSSAIVWAALKCLLEYYEIPNELQQVDSLPSLILRVEEELGITAGLQDRVVQVYGGLVFMDFDKISMETKKKGIYKPMDPELLPPLYLIYTKNPSDSGKVHSDVRKKWLSGDQHIHKLMSEVAEIAEEGRSCLLNRDYTSLATLMDKNFDLRRQIFGDEVLGDINIKMVERARSVGAACKFTGSGGAVVAFCPKGQLQAKVLIAACEASGFTVEACQIGPASVTHI</sequence>
<dbReference type="PRINTS" id="PR00959">
    <property type="entry name" value="MEVGALKINASE"/>
</dbReference>
<keyword evidence="4" id="KW-0479">Metal-binding</keyword>